<dbReference type="Gene3D" id="1.10.287.130">
    <property type="match status" value="1"/>
</dbReference>
<dbReference type="Gene3D" id="3.30.565.30">
    <property type="entry name" value="Sporulation initiation phosphotransferase B (SpoOB), C-terminal domain"/>
    <property type="match status" value="1"/>
</dbReference>
<evidence type="ECO:0000313" key="5">
    <source>
        <dbReference type="EMBL" id="KAB2338702.1"/>
    </source>
</evidence>
<dbReference type="Pfam" id="PF14682">
    <property type="entry name" value="SPOB_ab"/>
    <property type="match status" value="1"/>
</dbReference>
<organism evidence="5 6">
    <name type="scientific">Cytobacillus depressus</name>
    <dbReference type="NCBI Taxonomy" id="1602942"/>
    <lineage>
        <taxon>Bacteria</taxon>
        <taxon>Bacillati</taxon>
        <taxon>Bacillota</taxon>
        <taxon>Bacilli</taxon>
        <taxon>Bacillales</taxon>
        <taxon>Bacillaceae</taxon>
        <taxon>Cytobacillus</taxon>
    </lineage>
</organism>
<dbReference type="SMART" id="SM01317">
    <property type="entry name" value="SPOB_ab"/>
    <property type="match status" value="1"/>
</dbReference>
<sequence>MKNDWDVIEVLRFARHDWLNKIQLIKGNLALNKIDRAKEIINEIVIEAQSEAKLSNLNIPQFASLLLTFNWENHSFQIEYDVQDGTIGGTIDDQWLTNWARLFFECLNSSVKPFYENHLSVTIDPQMDGTRFFFDFRGIITNKQQVEQFLESYSTNIHIQCLTEQELSFEFKAAAAI</sequence>
<dbReference type="Pfam" id="PF14689">
    <property type="entry name" value="SPOB_a"/>
    <property type="match status" value="1"/>
</dbReference>
<dbReference type="SUPFAM" id="SSF55890">
    <property type="entry name" value="Sporulation response regulatory protein Spo0B"/>
    <property type="match status" value="1"/>
</dbReference>
<dbReference type="InterPro" id="IPR016122">
    <property type="entry name" value="SpoOB_C"/>
</dbReference>
<feature type="domain" description="Sporulation initiation phosphotransferase B C-terminal" evidence="4">
    <location>
        <begin position="59"/>
        <end position="169"/>
    </location>
</feature>
<keyword evidence="6" id="KW-1185">Reference proteome</keyword>
<dbReference type="AlphaFoldDB" id="A0A6L3VC46"/>
<accession>A0A6L3VC46</accession>
<dbReference type="InterPro" id="IPR037100">
    <property type="entry name" value="Spo0B_C_sf"/>
</dbReference>
<protein>
    <submittedName>
        <fullName evidence="5">Sporulation protein</fullName>
    </submittedName>
</protein>
<dbReference type="EMBL" id="WBOS01000001">
    <property type="protein sequence ID" value="KAB2338702.1"/>
    <property type="molecule type" value="Genomic_DNA"/>
</dbReference>
<dbReference type="OrthoDB" id="2375606at2"/>
<keyword evidence="1" id="KW-0597">Phosphoprotein</keyword>
<dbReference type="RefSeq" id="WP_151533443.1">
    <property type="nucleotide sequence ID" value="NZ_WBOS01000001.1"/>
</dbReference>
<evidence type="ECO:0000256" key="1">
    <source>
        <dbReference type="ARBA" id="ARBA00022553"/>
    </source>
</evidence>
<proteinExistence type="predicted"/>
<evidence type="ECO:0000259" key="4">
    <source>
        <dbReference type="SMART" id="SM01317"/>
    </source>
</evidence>
<dbReference type="InterPro" id="IPR016120">
    <property type="entry name" value="Sig_transdc_His_kin_SpoOB"/>
</dbReference>
<name>A0A6L3VC46_9BACI</name>
<comment type="caution">
    <text evidence="5">The sequence shown here is derived from an EMBL/GenBank/DDBJ whole genome shotgun (WGS) entry which is preliminary data.</text>
</comment>
<keyword evidence="3" id="KW-0418">Kinase</keyword>
<dbReference type="Proteomes" id="UP000481030">
    <property type="component" value="Unassembled WGS sequence"/>
</dbReference>
<reference evidence="5 6" key="1">
    <citation type="journal article" date="2016" name="Antonie Van Leeuwenhoek">
        <title>Bacillus depressus sp. nov., isolated from soil of a sunflower field.</title>
        <authorList>
            <person name="Wei X."/>
            <person name="Xin D."/>
            <person name="Xin Y."/>
            <person name="Zhang H."/>
            <person name="Wang T."/>
            <person name="Zhang J."/>
        </authorList>
    </citation>
    <scope>NUCLEOTIDE SEQUENCE [LARGE SCALE GENOMIC DNA]</scope>
    <source>
        <strain evidence="5 6">BZ1</strain>
    </source>
</reference>
<keyword evidence="2" id="KW-0808">Transferase</keyword>
<gene>
    <name evidence="5" type="ORF">F7731_03910</name>
</gene>
<evidence type="ECO:0000313" key="6">
    <source>
        <dbReference type="Proteomes" id="UP000481030"/>
    </source>
</evidence>
<dbReference type="InterPro" id="IPR039506">
    <property type="entry name" value="SPOB_a"/>
</dbReference>
<dbReference type="GO" id="GO:0000155">
    <property type="term" value="F:phosphorelay sensor kinase activity"/>
    <property type="evidence" value="ECO:0007669"/>
    <property type="project" value="InterPro"/>
</dbReference>
<evidence type="ECO:0000256" key="3">
    <source>
        <dbReference type="ARBA" id="ARBA00022777"/>
    </source>
</evidence>
<evidence type="ECO:0000256" key="2">
    <source>
        <dbReference type="ARBA" id="ARBA00022679"/>
    </source>
</evidence>